<comment type="function">
    <text evidence="11">Transcriptional regulator that controls a genetic switch in male development. It is necessary and sufficient for initiating male sex determination by directing the development of supporting cell precursors (pre-Sertoli cells) as Sertoli rather than granulosa cells. Involved in different aspects of gene regulation including promoter activation or repression. Binds to the DNA consensus sequence 5'-[AT]AACAA[AT]-3'. SRY HMG box recognizes DNA by partial intercalation in the minor groove and promotes DNA bending. Also involved in pre-mRNA splicing. In male adult brain involved in the maintenance of motor functions of dopaminergic neurons.</text>
</comment>
<dbReference type="PANTHER" id="PTHR10270:SF161">
    <property type="entry name" value="SEX-DETERMINING REGION Y PROTEIN"/>
    <property type="match status" value="1"/>
</dbReference>
<dbReference type="PROSITE" id="PS50118">
    <property type="entry name" value="HMG_BOX_2"/>
    <property type="match status" value="1"/>
</dbReference>
<comment type="subcellular location">
    <subcellularLocation>
        <location evidence="1">Nucleus speckle</location>
    </subcellularLocation>
</comment>
<feature type="compositionally biased region" description="Basic and acidic residues" evidence="14">
    <location>
        <begin position="123"/>
        <end position="152"/>
    </location>
</feature>
<evidence type="ECO:0000256" key="2">
    <source>
        <dbReference type="ARBA" id="ARBA00005998"/>
    </source>
</evidence>
<dbReference type="InterPro" id="IPR009071">
    <property type="entry name" value="HMG_box_dom"/>
</dbReference>
<dbReference type="GO" id="GO:0016607">
    <property type="term" value="C:nuclear speck"/>
    <property type="evidence" value="ECO:0007669"/>
    <property type="project" value="UniProtKB-SubCell"/>
</dbReference>
<evidence type="ECO:0000256" key="12">
    <source>
        <dbReference type="PROSITE-ProRule" id="PRU00267"/>
    </source>
</evidence>
<dbReference type="Pfam" id="PF16059">
    <property type="entry name" value="MGA_dom"/>
    <property type="match status" value="1"/>
</dbReference>
<evidence type="ECO:0000256" key="4">
    <source>
        <dbReference type="ARBA" id="ARBA00022782"/>
    </source>
</evidence>
<keyword evidence="4" id="KW-0221">Differentiation</keyword>
<dbReference type="GO" id="GO:0001228">
    <property type="term" value="F:DNA-binding transcription activator activity, RNA polymerase II-specific"/>
    <property type="evidence" value="ECO:0007669"/>
    <property type="project" value="TreeGrafter"/>
</dbReference>
<gene>
    <name evidence="16" type="primary">CG3363</name>
</gene>
<keyword evidence="7 12" id="KW-0238">DNA-binding</keyword>
<feature type="domain" description="HMG box" evidence="15">
    <location>
        <begin position="1458"/>
        <end position="1514"/>
    </location>
</feature>
<dbReference type="SMART" id="SM00398">
    <property type="entry name" value="HMG"/>
    <property type="match status" value="1"/>
</dbReference>
<evidence type="ECO:0000256" key="14">
    <source>
        <dbReference type="SAM" id="MobiDB-lite"/>
    </source>
</evidence>
<sequence>MPGGPLAPKKSCVEGKEPEMCDSGADCSMRDVEKTEDRSVFSSQVLDSALCDKDLRTSYVVPQSAAAQCISEKTTGMPLPQDEILPTDVGLNLGLGIKRKMEMSEQHDDLNMPGAKRSKKPKTLSEKRVKLEEDIRKYGHAAVEKMYPRPDRPPTSSVKRKRGPKSGIKMKPKPYGLDFKEIDAQLILRPFSHDKYIQQPEYNSVVYINRRKGMVPLSSLGKDCQSVLSSDAKLLSGRNVSYGKPSLFVKEHGRVIAIGGSRNKENDSLKVIPVPDIKSRLARSQSSLDFIPFYMDEEFTSFAVGAIYSPKKKPKIDIRTWKKMKKNESDKVDLKEVLRKKSIVDHVYDKMLQSVPKKTEEENDPTTTTSEDGSKSQQYNDLDESEDRLFLSDDEEENERENTTTKSANESCKIFNKLLDSTSSFVNPLPDPEGCPVTSAEFRTALKERNSKTLTGYEICDIEDCFCRNAYTLMEVSTPATDGTRTPESNIPTPIENKDQHVVKNLKKVKRALKTLGVNLVEFDVTNGIRKDCDKDFCRLGCICETLSGSPVVPNHCCKIECMFRCHCSEETLKKLSSSRKVAISPSAYTNFQDKSPPNVVTTGGRDLIMIAGRQKRERKMPTRYQDTDALTLESASQDFMSKSEDVFNLDTILVPGKENPNIVKMISNGIRDGVSRKCTVLVPKINLSNLDISVKPWCMYHCRHSCPCFKFENPLDYAPDLSKSRNVARRSSKLVSLICLDDEEKDNDDNVEKETNNKNYKVRKDQCARTEGMCINPSYKLKMPHKFVTVKESAEAEIKGDVISFKLPHDDKKTVIDLTLKPSKAVQYINWYILHYVFTHNIVRIWYFTRNGKFVFFISRFSSPPYMKNSNNVKDLIKHTTDLSNLPIFARELMSTKKCESNSQKFAILTSSGIAWEITGILQKKGDKTTTPLNNKSIKEPSVVNLELSNQRLDPGQNLVTVVQADIAVMQIKLPQTSSNQYWCTLRVPIGEESVPCPETSISLKTIIIKQAADLANSENTTVRIPIEATSVGSSSFGIYAVPCLKKHVFIGPYIVKEVKEFETSSEIDCGLKEEEEDITIIPTIQTPTSNSGCRRKQKLTTKYDEIDRINNEKIITSLVELVADTAVVFGERRKKRRRFSHRPIMGSVPSVVSKEKTIEEISVIEEEKNGSKLQSDILKETSTNNEIPNYRNLPNSDYGIIVTGQIDAKFKCVIDIDIPNQENLKVFKNSIGSDRVQFYHPSFPKHIVMCKDVINARKWMEEYITLAERHSSPLLQPSILKSRLMRCRRKVKKEALTEEQRQEYIQLFYKLRRSMLPEHDASLMYNRVQVIDYATILIQDLKKKVQDQEKVKKELLTLRSGLFDEFTSKLKGLPIDLKKKFVYDLKTGLKKGKPSPESQQPASLKPPPVAIIQRSFTNKKVSNAMPDLIPIHGDIEGPSKSAATTKTLPPPEEKKNRKPLNAFMLWAKKQRPKFVSSGLSTGELSRMLVDKWHQLSQKERQQYQIEAARLKKLNSNMESSDTTDKELLCSEKKKVVEEQDDNSIIVLDEKPSKKISPPIIEISLD</sequence>
<dbReference type="InterPro" id="IPR032060">
    <property type="entry name" value="MGA_dom"/>
</dbReference>
<keyword evidence="5" id="KW-0112">Calmodulin-binding</keyword>
<protein>
    <recommendedName>
        <fullName evidence="3">Sex-determining region Y protein</fullName>
    </recommendedName>
    <alternativeName>
        <fullName evidence="10">Testis-determining factor</fullName>
    </alternativeName>
</protein>
<keyword evidence="8" id="KW-0010">Activator</keyword>
<dbReference type="OrthoDB" id="6119313at2759"/>
<evidence type="ECO:0000313" key="16">
    <source>
        <dbReference type="EMBL" id="CDW27714.1"/>
    </source>
</evidence>
<evidence type="ECO:0000256" key="7">
    <source>
        <dbReference type="ARBA" id="ARBA00023125"/>
    </source>
</evidence>
<dbReference type="GO" id="GO:0007548">
    <property type="term" value="P:sex differentiation"/>
    <property type="evidence" value="ECO:0007669"/>
    <property type="project" value="UniProtKB-KW"/>
</dbReference>
<evidence type="ECO:0000256" key="8">
    <source>
        <dbReference type="ARBA" id="ARBA00023159"/>
    </source>
</evidence>
<evidence type="ECO:0000256" key="13">
    <source>
        <dbReference type="SAM" id="Coils"/>
    </source>
</evidence>
<feature type="region of interest" description="Disordered" evidence="14">
    <location>
        <begin position="1"/>
        <end position="24"/>
    </location>
</feature>
<comment type="similarity">
    <text evidence="2">Belongs to the SRY family.</text>
</comment>
<keyword evidence="6" id="KW-0726">Sexual differentiation</keyword>
<feature type="region of interest" description="Disordered" evidence="14">
    <location>
        <begin position="104"/>
        <end position="174"/>
    </location>
</feature>
<organism evidence="16">
    <name type="scientific">Lepeophtheirus salmonis</name>
    <name type="common">Salmon louse</name>
    <name type="synonym">Caligus salmonis</name>
    <dbReference type="NCBI Taxonomy" id="72036"/>
    <lineage>
        <taxon>Eukaryota</taxon>
        <taxon>Metazoa</taxon>
        <taxon>Ecdysozoa</taxon>
        <taxon>Arthropoda</taxon>
        <taxon>Crustacea</taxon>
        <taxon>Multicrustacea</taxon>
        <taxon>Hexanauplia</taxon>
        <taxon>Copepoda</taxon>
        <taxon>Siphonostomatoida</taxon>
        <taxon>Caligidae</taxon>
        <taxon>Lepeophtheirus</taxon>
    </lineage>
</organism>
<dbReference type="Gene3D" id="1.10.30.10">
    <property type="entry name" value="High mobility group box domain"/>
    <property type="match status" value="1"/>
</dbReference>
<keyword evidence="9" id="KW-0804">Transcription</keyword>
<dbReference type="GO" id="GO:0005516">
    <property type="term" value="F:calmodulin binding"/>
    <property type="evidence" value="ECO:0007669"/>
    <property type="project" value="UniProtKB-KW"/>
</dbReference>
<evidence type="ECO:0000256" key="3">
    <source>
        <dbReference type="ARBA" id="ARBA00019052"/>
    </source>
</evidence>
<dbReference type="PANTHER" id="PTHR10270">
    <property type="entry name" value="SOX TRANSCRIPTION FACTOR"/>
    <property type="match status" value="1"/>
</dbReference>
<accession>A0A0K2TP01</accession>
<dbReference type="GO" id="GO:0030154">
    <property type="term" value="P:cell differentiation"/>
    <property type="evidence" value="ECO:0007669"/>
    <property type="project" value="UniProtKB-KW"/>
</dbReference>
<keyword evidence="12" id="KW-0539">Nucleus</keyword>
<evidence type="ECO:0000256" key="1">
    <source>
        <dbReference type="ARBA" id="ARBA00004324"/>
    </source>
</evidence>
<dbReference type="GO" id="GO:0000978">
    <property type="term" value="F:RNA polymerase II cis-regulatory region sequence-specific DNA binding"/>
    <property type="evidence" value="ECO:0007669"/>
    <property type="project" value="TreeGrafter"/>
</dbReference>
<feature type="region of interest" description="Disordered" evidence="14">
    <location>
        <begin position="354"/>
        <end position="407"/>
    </location>
</feature>
<dbReference type="EMBL" id="HACA01010353">
    <property type="protein sequence ID" value="CDW27714.1"/>
    <property type="molecule type" value="Transcribed_RNA"/>
</dbReference>
<dbReference type="InterPro" id="IPR036910">
    <property type="entry name" value="HMG_box_dom_sf"/>
</dbReference>
<feature type="compositionally biased region" description="Basic residues" evidence="14">
    <location>
        <begin position="158"/>
        <end position="172"/>
    </location>
</feature>
<feature type="coiled-coil region" evidence="13">
    <location>
        <begin position="1495"/>
        <end position="1522"/>
    </location>
</feature>
<dbReference type="InterPro" id="IPR050140">
    <property type="entry name" value="SRY-related_HMG-box_TF-like"/>
</dbReference>
<feature type="DNA-binding region" description="HMG box" evidence="12">
    <location>
        <begin position="1458"/>
        <end position="1514"/>
    </location>
</feature>
<evidence type="ECO:0000256" key="5">
    <source>
        <dbReference type="ARBA" id="ARBA00022860"/>
    </source>
</evidence>
<evidence type="ECO:0000256" key="9">
    <source>
        <dbReference type="ARBA" id="ARBA00023163"/>
    </source>
</evidence>
<feature type="region of interest" description="Disordered" evidence="14">
    <location>
        <begin position="1434"/>
        <end position="1458"/>
    </location>
</feature>
<dbReference type="SUPFAM" id="SSF47095">
    <property type="entry name" value="HMG-box"/>
    <property type="match status" value="1"/>
</dbReference>
<dbReference type="Pfam" id="PF00505">
    <property type="entry name" value="HMG_box"/>
    <property type="match status" value="1"/>
</dbReference>
<name>A0A0K2TP01_LEPSM</name>
<evidence type="ECO:0000256" key="11">
    <source>
        <dbReference type="ARBA" id="ARBA00045821"/>
    </source>
</evidence>
<evidence type="ECO:0000256" key="10">
    <source>
        <dbReference type="ARBA" id="ARBA00032498"/>
    </source>
</evidence>
<reference evidence="16" key="1">
    <citation type="submission" date="2014-05" db="EMBL/GenBank/DDBJ databases">
        <authorList>
            <person name="Chronopoulou M."/>
        </authorList>
    </citation>
    <scope>NUCLEOTIDE SEQUENCE</scope>
    <source>
        <tissue evidence="16">Whole organism</tissue>
    </source>
</reference>
<feature type="compositionally biased region" description="Polar residues" evidence="14">
    <location>
        <begin position="365"/>
        <end position="380"/>
    </location>
</feature>
<proteinExistence type="inferred from homology"/>
<evidence type="ECO:0000256" key="6">
    <source>
        <dbReference type="ARBA" id="ARBA00022928"/>
    </source>
</evidence>
<keyword evidence="13" id="KW-0175">Coiled coil</keyword>
<feature type="compositionally biased region" description="Acidic residues" evidence="14">
    <location>
        <begin position="381"/>
        <end position="399"/>
    </location>
</feature>
<evidence type="ECO:0000259" key="15">
    <source>
        <dbReference type="PROSITE" id="PS50118"/>
    </source>
</evidence>